<dbReference type="EMBL" id="CAJVCE010000016">
    <property type="protein sequence ID" value="CAG7651703.1"/>
    <property type="molecule type" value="Genomic_DNA"/>
</dbReference>
<evidence type="ECO:0008006" key="4">
    <source>
        <dbReference type="Google" id="ProtNLM"/>
    </source>
</evidence>
<feature type="coiled-coil region" evidence="1">
    <location>
        <begin position="269"/>
        <end position="331"/>
    </location>
</feature>
<keyword evidence="3" id="KW-1185">Reference proteome</keyword>
<evidence type="ECO:0000313" key="2">
    <source>
        <dbReference type="EMBL" id="CAG7651703.1"/>
    </source>
</evidence>
<dbReference type="Proteomes" id="UP000730618">
    <property type="component" value="Unassembled WGS sequence"/>
</dbReference>
<evidence type="ECO:0000313" key="3">
    <source>
        <dbReference type="Proteomes" id="UP000730618"/>
    </source>
</evidence>
<proteinExistence type="predicted"/>
<accession>A0ABN7TQQ0</accession>
<protein>
    <recommendedName>
        <fullName evidence="4">DUF2357 domain-containing protein</fullName>
    </recommendedName>
</protein>
<gene>
    <name evidence="2" type="ORF">PAECIP111802_05030</name>
</gene>
<evidence type="ECO:0000256" key="1">
    <source>
        <dbReference type="SAM" id="Coils"/>
    </source>
</evidence>
<keyword evidence="1" id="KW-0175">Coiled coil</keyword>
<organism evidence="2 3">
    <name type="scientific">Paenibacillus allorhizosphaerae</name>
    <dbReference type="NCBI Taxonomy" id="2849866"/>
    <lineage>
        <taxon>Bacteria</taxon>
        <taxon>Bacillati</taxon>
        <taxon>Bacillota</taxon>
        <taxon>Bacilli</taxon>
        <taxon>Bacillales</taxon>
        <taxon>Paenibacillaceae</taxon>
        <taxon>Paenibacillus</taxon>
    </lineage>
</organism>
<reference evidence="2 3" key="1">
    <citation type="submission" date="2021-06" db="EMBL/GenBank/DDBJ databases">
        <authorList>
            <person name="Criscuolo A."/>
        </authorList>
    </citation>
    <scope>NUCLEOTIDE SEQUENCE [LARGE SCALE GENOMIC DNA]</scope>
    <source>
        <strain evidence="3">CIP 111802</strain>
    </source>
</reference>
<dbReference type="RefSeq" id="WP_218101279.1">
    <property type="nucleotide sequence ID" value="NZ_CAJVCE010000016.1"/>
</dbReference>
<comment type="caution">
    <text evidence="2">The sequence shown here is derived from an EMBL/GenBank/DDBJ whole genome shotgun (WGS) entry which is preliminary data.</text>
</comment>
<name>A0ABN7TQQ0_9BACL</name>
<sequence length="605" mass="71054">MRYNADSLPFEVEFFTGATPSSTQKVAEFWSRGAVSPKSIDHLVSIKEGVQIGARLFAKDGFEKDDKARLVIQSGTYDEEGKQIEINIHITSQGTMEYIFNHERNQIFPWRLGVYFFDVHFGDAIYSSAIFVSPIHLSTSQVQYMHLLLEQEVEGICYDLIYTSKSTGNEHEFLNSKSYYDYVLRLMNEKHNIDAALYALQRNLITQVKTDYQEGPSEKKVDHKSLRWKAVRGESFSLNKKKNLTCDIPANQWIKHVLLFWKQDLAYIEKDIDEDCKQLQLLIRSKEEEKRSNEERKRNWWNDRELSQESRDSMKSIMHRIEDDIKKAERQLNILTRWNQLVKNLIGRFGYLLSSTELSIVTRARSKPQLKDQNYRKLTELYEKSSTLLIGNSKSNHVVPILKPTWKIYEQFVYFQVIDILRKCGFSVRPCCDVESLRDMASGHCIELEDDETILHVWYDKHVYIKEDAVASGDMFFSSRLIQPDIRIDMYKKEQRPVFLSTLAMDAKHRRYKSLHNENFTSNVSSQMLRYAQIFYRGEYTAASRRRPVVSSVLCVYSRDSEAPIKKEELPIVFIQLFPEIDHDQLTGYKELMGEIHEWLKEYVD</sequence>